<reference evidence="2 3" key="1">
    <citation type="submission" date="2024-02" db="EMBL/GenBank/DDBJ databases">
        <title>Chromosome-level genome assembly of the Eurasian Minnow (Phoxinus phoxinus).</title>
        <authorList>
            <person name="Oriowo T.O."/>
            <person name="Martin S."/>
            <person name="Stange M."/>
            <person name="Chrysostomakis Y."/>
            <person name="Brown T."/>
            <person name="Winkler S."/>
            <person name="Kukowka S."/>
            <person name="Myers E.W."/>
            <person name="Bohne A."/>
        </authorList>
    </citation>
    <scope>NUCLEOTIDE SEQUENCE [LARGE SCALE GENOMIC DNA]</scope>
    <source>
        <strain evidence="2">ZFMK-TIS-60720</strain>
        <tissue evidence="2">Whole Organism</tissue>
    </source>
</reference>
<accession>A0AAN9CM49</accession>
<feature type="region of interest" description="Disordered" evidence="1">
    <location>
        <begin position="28"/>
        <end position="58"/>
    </location>
</feature>
<dbReference type="PANTHER" id="PTHR47272">
    <property type="entry name" value="DDE_TNP_1_7 DOMAIN-CONTAINING PROTEIN"/>
    <property type="match status" value="1"/>
</dbReference>
<sequence>MNVPRKKQKDLLAFKLSIAQALCMQGKDLSGKKRGRPSSDVEREFKKKRRGPTKAIPTQDVRADAVGHWPQIDSVRQRCKFPTCTDHTSFKCTKCDVNLCLNKNKNCFCAFHE</sequence>
<dbReference type="EMBL" id="JAYKXH010000017">
    <property type="protein sequence ID" value="KAK7139104.1"/>
    <property type="molecule type" value="Genomic_DNA"/>
</dbReference>
<evidence type="ECO:0000256" key="1">
    <source>
        <dbReference type="SAM" id="MobiDB-lite"/>
    </source>
</evidence>
<protein>
    <submittedName>
        <fullName evidence="2">Uncharacterized protein</fullName>
    </submittedName>
</protein>
<dbReference type="AlphaFoldDB" id="A0AAN9CM49"/>
<evidence type="ECO:0000313" key="2">
    <source>
        <dbReference type="EMBL" id="KAK7139104.1"/>
    </source>
</evidence>
<organism evidence="2 3">
    <name type="scientific">Phoxinus phoxinus</name>
    <name type="common">Eurasian minnow</name>
    <dbReference type="NCBI Taxonomy" id="58324"/>
    <lineage>
        <taxon>Eukaryota</taxon>
        <taxon>Metazoa</taxon>
        <taxon>Chordata</taxon>
        <taxon>Craniata</taxon>
        <taxon>Vertebrata</taxon>
        <taxon>Euteleostomi</taxon>
        <taxon>Actinopterygii</taxon>
        <taxon>Neopterygii</taxon>
        <taxon>Teleostei</taxon>
        <taxon>Ostariophysi</taxon>
        <taxon>Cypriniformes</taxon>
        <taxon>Leuciscidae</taxon>
        <taxon>Phoxininae</taxon>
        <taxon>Phoxinus</taxon>
    </lineage>
</organism>
<dbReference type="Proteomes" id="UP001364617">
    <property type="component" value="Unassembled WGS sequence"/>
</dbReference>
<gene>
    <name evidence="2" type="ORF">R3I93_016279</name>
</gene>
<evidence type="ECO:0000313" key="3">
    <source>
        <dbReference type="Proteomes" id="UP001364617"/>
    </source>
</evidence>
<name>A0AAN9CM49_9TELE</name>
<proteinExistence type="predicted"/>
<keyword evidence="3" id="KW-1185">Reference proteome</keyword>
<comment type="caution">
    <text evidence="2">The sequence shown here is derived from an EMBL/GenBank/DDBJ whole genome shotgun (WGS) entry which is preliminary data.</text>
</comment>
<dbReference type="PANTHER" id="PTHR47272:SF1">
    <property type="entry name" value="PIGGYBAC TRANSPOSABLE ELEMENT-DERIVED PROTEIN 3-LIKE"/>
    <property type="match status" value="1"/>
</dbReference>